<dbReference type="OrthoDB" id="9757809at2"/>
<dbReference type="STRING" id="296218.AWN68_02125"/>
<proteinExistence type="predicted"/>
<keyword evidence="2" id="KW-0732">Signal</keyword>
<evidence type="ECO:0000259" key="3">
    <source>
        <dbReference type="Pfam" id="PF15902"/>
    </source>
</evidence>
<feature type="chain" id="PRO_5007575273" evidence="2">
    <location>
        <begin position="26"/>
        <end position="1104"/>
    </location>
</feature>
<dbReference type="GO" id="GO:0016787">
    <property type="term" value="F:hydrolase activity"/>
    <property type="evidence" value="ECO:0007669"/>
    <property type="project" value="UniProtKB-KW"/>
</dbReference>
<organism evidence="4 5">
    <name type="scientific">Roseivirga echinicomitans</name>
    <dbReference type="NCBI Taxonomy" id="296218"/>
    <lineage>
        <taxon>Bacteria</taxon>
        <taxon>Pseudomonadati</taxon>
        <taxon>Bacteroidota</taxon>
        <taxon>Cytophagia</taxon>
        <taxon>Cytophagales</taxon>
        <taxon>Roseivirgaceae</taxon>
        <taxon>Roseivirga</taxon>
    </lineage>
</organism>
<reference evidence="4 5" key="1">
    <citation type="submission" date="2016-01" db="EMBL/GenBank/DDBJ databases">
        <title>Genome sequencing of Roseivirga echinicomitans KMM 6058.</title>
        <authorList>
            <person name="Selvaratnam C."/>
            <person name="Thevarajoo S."/>
            <person name="Goh K.M."/>
            <person name="Ee R."/>
            <person name="Chan K.-G."/>
            <person name="Chong C.S."/>
        </authorList>
    </citation>
    <scope>NUCLEOTIDE SEQUENCE [LARGE SCALE GENOMIC DNA]</scope>
    <source>
        <strain evidence="4 5">KMM 6058</strain>
    </source>
</reference>
<dbReference type="Gene3D" id="2.130.10.10">
    <property type="entry name" value="YVTN repeat-like/Quinoprotein amine dehydrogenase"/>
    <property type="match status" value="4"/>
</dbReference>
<name>A0A150XY13_9BACT</name>
<dbReference type="GO" id="GO:0010411">
    <property type="term" value="P:xyloglucan metabolic process"/>
    <property type="evidence" value="ECO:0007669"/>
    <property type="project" value="TreeGrafter"/>
</dbReference>
<keyword evidence="4" id="KW-0378">Hydrolase</keyword>
<evidence type="ECO:0000313" key="5">
    <source>
        <dbReference type="Proteomes" id="UP000075615"/>
    </source>
</evidence>
<evidence type="ECO:0000313" key="4">
    <source>
        <dbReference type="EMBL" id="KYG83623.1"/>
    </source>
</evidence>
<evidence type="ECO:0000256" key="1">
    <source>
        <dbReference type="ARBA" id="ARBA00022737"/>
    </source>
</evidence>
<dbReference type="SUPFAM" id="SSF50939">
    <property type="entry name" value="Sialidases"/>
    <property type="match status" value="1"/>
</dbReference>
<keyword evidence="1" id="KW-0677">Repeat</keyword>
<dbReference type="Pfam" id="PF15902">
    <property type="entry name" value="Sortilin-Vps10"/>
    <property type="match status" value="1"/>
</dbReference>
<dbReference type="RefSeq" id="WP_068410772.1">
    <property type="nucleotide sequence ID" value="NZ_LRDB01000001.1"/>
</dbReference>
<keyword evidence="5" id="KW-1185">Reference proteome</keyword>
<dbReference type="InterPro" id="IPR015943">
    <property type="entry name" value="WD40/YVTN_repeat-like_dom_sf"/>
</dbReference>
<sequence>MKNIRPFKVLCLFLAFVLVSTISFAQRNKKDPAKAEVNDPLKGISLGTLKFRSVGPALTSGRIADIAVNPSNHSEFYVGAAAGGVWKTSNAGTTFTPIFDGQGSYSIGTVEIDPNNHSVIWVGTGENNNQRSVSYGDGVYKSEDGGSSWKNMGLKNSEHIGMVAIDPRNSDVVYVAAYGPVWSAGGDRGLYKTTDGGENWEKVLEISEHTGVNEVHFDPRNPDILYATAHQRRRRQWTYLGGGPESGIYRSMDAGKSWEKINRGLPGGDKGRIGMAISPADPEVLYAVVEAQSGQGGFYRSTNRGASWEKMSSTSSSGNYYQEIVADPVHVGRVYLLDTFTQITEDGGKTFSGLGEKSKHWDNHAMWIDPNNTDHLLQGCDGGVYESFDRGQNWKFFSNLPVTQFYKVSVDNEYPFYNIMGGTQDNYSLHGPSQTLSRHGIVSSDWIVTQGGDGFESVPDPQDPNIVYSQSQNGGIVRFDRKSGEAVSIQPKPRKDERQYNFNWDAPLMISPHDHKTVYFGGNKLFKSTDRGDSWEVISGELDQDIDRNLLPIMGKIWPMDAVAKNGSTSRYGAAVSLDESRLQEGLLYAGTDDGQINITEDGGKNWRKINRFPDVPENTYVYDLIASKHDVNTVYAAFNNHKSGDFNPYVYKSDDKGKTWSSISSNLPKGAVYALEQDHVNANILFAGTEYGVFVSMNEGESWTKLSAGLPAAVNVRDIAIQERENDLVLGTFGRGFYVLDNYAPLREMTQDLLAKDGHIFKIKDGLMYNTWQPLGSLGSVDKGFQGEMFYSADNPTRGAIFTYYVKEGVSSLKAERSKKDAEAFKNGKAIPYPTLEELKAEESELPSFLIFTIKDQSGDIVSELRSPLRKGISEMNWDMTYAGFGPVNERQASVTSSLPSSNVYVVPGNYTVSLSQNVKGEISELVGPVAFKVKDIDNKTIPAADWADMANFKKKAMALMQAANSTRSVLGEMNGKIASYKAAAKGFPARESNELMKEILALESKVKALGIELNGDSDYGQLDMDGEYSTGQRAQNAVYDIFGSTSNVTGTAKTNYDIAADEFAPILPKVKALVSEFTRMDTKLDQLEAPLTSGRLPNWKKQ</sequence>
<evidence type="ECO:0000256" key="2">
    <source>
        <dbReference type="SAM" id="SignalP"/>
    </source>
</evidence>
<dbReference type="PANTHER" id="PTHR43739:SF5">
    <property type="entry name" value="EXO-ALPHA-SIALIDASE"/>
    <property type="match status" value="1"/>
</dbReference>
<dbReference type="InterPro" id="IPR031778">
    <property type="entry name" value="Sortilin_N"/>
</dbReference>
<dbReference type="Proteomes" id="UP000075615">
    <property type="component" value="Unassembled WGS sequence"/>
</dbReference>
<protein>
    <submittedName>
        <fullName evidence="4">Glycosyl hydrolase</fullName>
    </submittedName>
</protein>
<feature type="domain" description="Sortilin N-terminal" evidence="3">
    <location>
        <begin position="139"/>
        <end position="263"/>
    </location>
</feature>
<dbReference type="EMBL" id="LRDB01000001">
    <property type="protein sequence ID" value="KYG83623.1"/>
    <property type="molecule type" value="Genomic_DNA"/>
</dbReference>
<accession>A0A150XY13</accession>
<dbReference type="InterPro" id="IPR036278">
    <property type="entry name" value="Sialidase_sf"/>
</dbReference>
<comment type="caution">
    <text evidence="4">The sequence shown here is derived from an EMBL/GenBank/DDBJ whole genome shotgun (WGS) entry which is preliminary data.</text>
</comment>
<dbReference type="PANTHER" id="PTHR43739">
    <property type="entry name" value="XYLOGLUCANASE (EUROFUNG)"/>
    <property type="match status" value="1"/>
</dbReference>
<dbReference type="AlphaFoldDB" id="A0A150XY13"/>
<gene>
    <name evidence="4" type="ORF">AWN68_02125</name>
</gene>
<dbReference type="InterPro" id="IPR052025">
    <property type="entry name" value="Xyloglucanase_GH74"/>
</dbReference>
<dbReference type="SUPFAM" id="SSF110296">
    <property type="entry name" value="Oligoxyloglucan reducing end-specific cellobiohydrolase"/>
    <property type="match status" value="1"/>
</dbReference>
<dbReference type="CDD" id="cd15482">
    <property type="entry name" value="Sialidase_non-viral"/>
    <property type="match status" value="1"/>
</dbReference>
<feature type="signal peptide" evidence="2">
    <location>
        <begin position="1"/>
        <end position="25"/>
    </location>
</feature>